<sequence length="301" mass="33259">MAGALGRVCGNPSTLILRTAFRNFSVTTARHQENAAAAAATGIDGKKFPLILDEKFDDCSSVVVPREAWIETLDTSAASPQVGLMHLHPQVFGAFPRLDIIHDNVVWQRKMCMVNTAHTKSRAEVRGGGRKPWPQKGMGRSRHGSIRSPLWRGGGVTHGPRAGTTHFYMLPFSQRLRGLTSTLSAKFAQDDLKIVDSLDMPSDEAGYLEQLCESRNWGPTVLFVDESDIMPRNITLASDTIRHVNLMPVYGKGSLRCSWLLSTVPLDDLQEELALILVLRQAEVEGLEQRHPSLRRVVGDV</sequence>
<proteinExistence type="inferred from homology"/>
<evidence type="ECO:0000313" key="10">
    <source>
        <dbReference type="Proteomes" id="UP000770661"/>
    </source>
</evidence>
<dbReference type="InterPro" id="IPR002136">
    <property type="entry name" value="Ribosomal_uL4"/>
</dbReference>
<evidence type="ECO:0000256" key="3">
    <source>
        <dbReference type="ARBA" id="ARBA00022980"/>
    </source>
</evidence>
<evidence type="ECO:0000256" key="4">
    <source>
        <dbReference type="ARBA" id="ARBA00023128"/>
    </source>
</evidence>
<evidence type="ECO:0000256" key="8">
    <source>
        <dbReference type="SAM" id="MobiDB-lite"/>
    </source>
</evidence>
<dbReference type="Gene3D" id="3.40.1370.10">
    <property type="match status" value="1"/>
</dbReference>
<dbReference type="AlphaFoldDB" id="A0A8J4Y324"/>
<dbReference type="GO" id="GO:1990904">
    <property type="term" value="C:ribonucleoprotein complex"/>
    <property type="evidence" value="ECO:0007669"/>
    <property type="project" value="UniProtKB-KW"/>
</dbReference>
<dbReference type="FunFam" id="3.40.1370.10:FF:000005">
    <property type="entry name" value="39S ribosomal protein L4, mitochondrial"/>
    <property type="match status" value="1"/>
</dbReference>
<organism evidence="9 10">
    <name type="scientific">Chionoecetes opilio</name>
    <name type="common">Atlantic snow crab</name>
    <name type="synonym">Cancer opilio</name>
    <dbReference type="NCBI Taxonomy" id="41210"/>
    <lineage>
        <taxon>Eukaryota</taxon>
        <taxon>Metazoa</taxon>
        <taxon>Ecdysozoa</taxon>
        <taxon>Arthropoda</taxon>
        <taxon>Crustacea</taxon>
        <taxon>Multicrustacea</taxon>
        <taxon>Malacostraca</taxon>
        <taxon>Eumalacostraca</taxon>
        <taxon>Eucarida</taxon>
        <taxon>Decapoda</taxon>
        <taxon>Pleocyemata</taxon>
        <taxon>Brachyura</taxon>
        <taxon>Eubrachyura</taxon>
        <taxon>Majoidea</taxon>
        <taxon>Majidae</taxon>
        <taxon>Chionoecetes</taxon>
    </lineage>
</organism>
<keyword evidence="4" id="KW-0496">Mitochondrion</keyword>
<dbReference type="GO" id="GO:0005840">
    <property type="term" value="C:ribosome"/>
    <property type="evidence" value="ECO:0007669"/>
    <property type="project" value="UniProtKB-KW"/>
</dbReference>
<dbReference type="InterPro" id="IPR013005">
    <property type="entry name" value="Ribosomal_uL4-like"/>
</dbReference>
<name>A0A8J4Y324_CHIOP</name>
<dbReference type="GO" id="GO:0005743">
    <property type="term" value="C:mitochondrial inner membrane"/>
    <property type="evidence" value="ECO:0007669"/>
    <property type="project" value="UniProtKB-ARBA"/>
</dbReference>
<dbReference type="GO" id="GO:0006412">
    <property type="term" value="P:translation"/>
    <property type="evidence" value="ECO:0007669"/>
    <property type="project" value="InterPro"/>
</dbReference>
<evidence type="ECO:0000256" key="2">
    <source>
        <dbReference type="ARBA" id="ARBA00010528"/>
    </source>
</evidence>
<dbReference type="PANTHER" id="PTHR10746:SF6">
    <property type="entry name" value="LARGE RIBOSOMAL SUBUNIT PROTEIN UL4M"/>
    <property type="match status" value="1"/>
</dbReference>
<keyword evidence="3 9" id="KW-0689">Ribosomal protein</keyword>
<dbReference type="SUPFAM" id="SSF52166">
    <property type="entry name" value="Ribosomal protein L4"/>
    <property type="match status" value="1"/>
</dbReference>
<keyword evidence="10" id="KW-1185">Reference proteome</keyword>
<accession>A0A8J4Y324</accession>
<evidence type="ECO:0000256" key="7">
    <source>
        <dbReference type="ARBA" id="ARBA00082711"/>
    </source>
</evidence>
<comment type="similarity">
    <text evidence="2">Belongs to the universal ribosomal protein uL4 family.</text>
</comment>
<gene>
    <name evidence="9" type="primary">MRPL4_3</name>
    <name evidence="9" type="ORF">GWK47_050159</name>
</gene>
<comment type="subcellular location">
    <subcellularLocation>
        <location evidence="1">Mitochondrion</location>
    </subcellularLocation>
</comment>
<dbReference type="InterPro" id="IPR023574">
    <property type="entry name" value="Ribosomal_uL4_dom_sf"/>
</dbReference>
<feature type="region of interest" description="Disordered" evidence="8">
    <location>
        <begin position="122"/>
        <end position="155"/>
    </location>
</feature>
<dbReference type="Pfam" id="PF00573">
    <property type="entry name" value="Ribosomal_L4"/>
    <property type="match status" value="1"/>
</dbReference>
<evidence type="ECO:0000256" key="5">
    <source>
        <dbReference type="ARBA" id="ARBA00023274"/>
    </source>
</evidence>
<evidence type="ECO:0000313" key="9">
    <source>
        <dbReference type="EMBL" id="KAG0719577.1"/>
    </source>
</evidence>
<reference evidence="9" key="1">
    <citation type="submission" date="2020-07" db="EMBL/GenBank/DDBJ databases">
        <title>The High-quality genome of the commercially important snow crab, Chionoecetes opilio.</title>
        <authorList>
            <person name="Jeong J.-H."/>
            <person name="Ryu S."/>
        </authorList>
    </citation>
    <scope>NUCLEOTIDE SEQUENCE</scope>
    <source>
        <strain evidence="9">MADBK_172401_WGS</strain>
        <tissue evidence="9">Digestive gland</tissue>
    </source>
</reference>
<evidence type="ECO:0000256" key="1">
    <source>
        <dbReference type="ARBA" id="ARBA00004173"/>
    </source>
</evidence>
<evidence type="ECO:0000256" key="6">
    <source>
        <dbReference type="ARBA" id="ARBA00040565"/>
    </source>
</evidence>
<dbReference type="GO" id="GO:0003735">
    <property type="term" value="F:structural constituent of ribosome"/>
    <property type="evidence" value="ECO:0007669"/>
    <property type="project" value="InterPro"/>
</dbReference>
<keyword evidence="5" id="KW-0687">Ribonucleoprotein</keyword>
<dbReference type="EMBL" id="JACEEZ010014301">
    <property type="protein sequence ID" value="KAG0719577.1"/>
    <property type="molecule type" value="Genomic_DNA"/>
</dbReference>
<dbReference type="OrthoDB" id="275876at2759"/>
<dbReference type="PANTHER" id="PTHR10746">
    <property type="entry name" value="50S RIBOSOMAL PROTEIN L4"/>
    <property type="match status" value="1"/>
</dbReference>
<protein>
    <recommendedName>
        <fullName evidence="6">Large ribosomal subunit protein uL4m</fullName>
    </recommendedName>
    <alternativeName>
        <fullName evidence="7">39S ribosomal protein L4, mitochondrial</fullName>
    </alternativeName>
</protein>
<dbReference type="Proteomes" id="UP000770661">
    <property type="component" value="Unassembled WGS sequence"/>
</dbReference>
<comment type="caution">
    <text evidence="9">The sequence shown here is derived from an EMBL/GenBank/DDBJ whole genome shotgun (WGS) entry which is preliminary data.</text>
</comment>